<reference evidence="2 3" key="1">
    <citation type="submission" date="2024-02" db="EMBL/GenBank/DDBJ databases">
        <title>High-quality chromosome-scale genome assembly of Pensacola bahiagrass (Paspalum notatum Flugge var. saurae).</title>
        <authorList>
            <person name="Vega J.M."/>
            <person name="Podio M."/>
            <person name="Orjuela J."/>
            <person name="Siena L.A."/>
            <person name="Pessino S.C."/>
            <person name="Combes M.C."/>
            <person name="Mariac C."/>
            <person name="Albertini E."/>
            <person name="Pupilli F."/>
            <person name="Ortiz J.P.A."/>
            <person name="Leblanc O."/>
        </authorList>
    </citation>
    <scope>NUCLEOTIDE SEQUENCE [LARGE SCALE GENOMIC DNA]</scope>
    <source>
        <strain evidence="2">R1</strain>
        <tissue evidence="2">Leaf</tissue>
    </source>
</reference>
<evidence type="ECO:0000313" key="3">
    <source>
        <dbReference type="Proteomes" id="UP001341281"/>
    </source>
</evidence>
<evidence type="ECO:0000313" key="2">
    <source>
        <dbReference type="EMBL" id="WVZ54041.1"/>
    </source>
</evidence>
<dbReference type="Proteomes" id="UP001341281">
    <property type="component" value="Chromosome 01"/>
</dbReference>
<dbReference type="AlphaFoldDB" id="A0AAQ3PPM9"/>
<dbReference type="InterPro" id="IPR000477">
    <property type="entry name" value="RT_dom"/>
</dbReference>
<dbReference type="Pfam" id="PF00078">
    <property type="entry name" value="RVT_1"/>
    <property type="match status" value="1"/>
</dbReference>
<evidence type="ECO:0000259" key="1">
    <source>
        <dbReference type="PROSITE" id="PS50878"/>
    </source>
</evidence>
<dbReference type="SUPFAM" id="SSF56672">
    <property type="entry name" value="DNA/RNA polymerases"/>
    <property type="match status" value="1"/>
</dbReference>
<gene>
    <name evidence="2" type="ORF">U9M48_004908</name>
</gene>
<dbReference type="EMBL" id="CP144745">
    <property type="protein sequence ID" value="WVZ54041.1"/>
    <property type="molecule type" value="Genomic_DNA"/>
</dbReference>
<protein>
    <recommendedName>
        <fullName evidence="1">Reverse transcriptase domain-containing protein</fullName>
    </recommendedName>
</protein>
<dbReference type="PANTHER" id="PTHR19446">
    <property type="entry name" value="REVERSE TRANSCRIPTASES"/>
    <property type="match status" value="1"/>
</dbReference>
<proteinExistence type="predicted"/>
<name>A0AAQ3PPM9_PASNO</name>
<sequence>MEGAVILHETIHKLHTKKQNGVILKIDYEKAYDKVRWDFLQQALRMKGFSPKWCSRVQACVQGGNVGIKINEQIGPYFQTRKGLRQGDPLSPTLFNIVVDMLAIILSRAKSNGQVRGVVPHLVDGGLSILQYADDHDLEQAKNMKMILRMFEALFGLKINFHKVNFFALARQENVSPFTLTCLAAKWVNTLFDS</sequence>
<accession>A0AAQ3PPM9</accession>
<dbReference type="InterPro" id="IPR043502">
    <property type="entry name" value="DNA/RNA_pol_sf"/>
</dbReference>
<keyword evidence="3" id="KW-1185">Reference proteome</keyword>
<feature type="domain" description="Reverse transcriptase" evidence="1">
    <location>
        <begin position="1"/>
        <end position="183"/>
    </location>
</feature>
<organism evidence="2 3">
    <name type="scientific">Paspalum notatum var. saurae</name>
    <dbReference type="NCBI Taxonomy" id="547442"/>
    <lineage>
        <taxon>Eukaryota</taxon>
        <taxon>Viridiplantae</taxon>
        <taxon>Streptophyta</taxon>
        <taxon>Embryophyta</taxon>
        <taxon>Tracheophyta</taxon>
        <taxon>Spermatophyta</taxon>
        <taxon>Magnoliopsida</taxon>
        <taxon>Liliopsida</taxon>
        <taxon>Poales</taxon>
        <taxon>Poaceae</taxon>
        <taxon>PACMAD clade</taxon>
        <taxon>Panicoideae</taxon>
        <taxon>Andropogonodae</taxon>
        <taxon>Paspaleae</taxon>
        <taxon>Paspalinae</taxon>
        <taxon>Paspalum</taxon>
    </lineage>
</organism>
<dbReference type="PROSITE" id="PS50878">
    <property type="entry name" value="RT_POL"/>
    <property type="match status" value="1"/>
</dbReference>